<keyword evidence="1" id="KW-0812">Transmembrane</keyword>
<dbReference type="PATRIC" id="fig|1216932.3.peg.1153"/>
<dbReference type="SUPFAM" id="SSF141571">
    <property type="entry name" value="Pentapeptide repeat-like"/>
    <property type="match status" value="1"/>
</dbReference>
<dbReference type="OrthoDB" id="268207at2"/>
<dbReference type="HOGENOM" id="CLU_697751_0_0_9"/>
<sequence length="396" mass="45734">MSYINFKEEISVANDQLNKRRENNKKLCDDMFKDKSKASKFQIDNQYSFKTITNILFGEKGVKKEDEFIEIANRDIICSKFVECKFYNVKFKDCKFIGCLFDKCDFGGGGVIFEGCCFLKKESEEIPSLNCTDNFSTEFRKSKLYCKFLDCNLGFAIFDNDELSNICFENNNLNSVIIKDSTTDGIKIQDSNMRGFKTINTYIKDLDFLDEGRSSFDEKTFFDKIPLREKTRDEYEGIYHVYETLADKFKENNLNNNFGEYYFLCKTVQRKTLKPIPKLLSYIYWFSCGYGERPENAAISSLVIIIIFSILFLIFGLDINGETVKYTVNYIRNCSIMKFWNDLKIAFDSSVGAFTGVGYNAGEPLENTYFLGDIEMLLGVIMMGIGIGTITRKIVR</sequence>
<dbReference type="EMBL" id="HG917868">
    <property type="protein sequence ID" value="CDM68326.1"/>
    <property type="molecule type" value="Genomic_DNA"/>
</dbReference>
<keyword evidence="1" id="KW-1133">Transmembrane helix</keyword>
<keyword evidence="1" id="KW-0472">Membrane</keyword>
<gene>
    <name evidence="2" type="ORF">CM240_1162</name>
</gene>
<evidence type="ECO:0000313" key="2">
    <source>
        <dbReference type="EMBL" id="CDM68326.1"/>
    </source>
</evidence>
<dbReference type="Gene3D" id="2.160.20.80">
    <property type="entry name" value="E3 ubiquitin-protein ligase SopA"/>
    <property type="match status" value="1"/>
</dbReference>
<evidence type="ECO:0000313" key="3">
    <source>
        <dbReference type="Proteomes" id="UP000019426"/>
    </source>
</evidence>
<organism evidence="2 3">
    <name type="scientific">Clostridium bornimense</name>
    <dbReference type="NCBI Taxonomy" id="1216932"/>
    <lineage>
        <taxon>Bacteria</taxon>
        <taxon>Bacillati</taxon>
        <taxon>Bacillota</taxon>
        <taxon>Clostridia</taxon>
        <taxon>Eubacteriales</taxon>
        <taxon>Clostridiaceae</taxon>
        <taxon>Clostridium</taxon>
    </lineage>
</organism>
<dbReference type="AlphaFoldDB" id="W6RUJ4"/>
<feature type="transmembrane region" description="Helical" evidence="1">
    <location>
        <begin position="297"/>
        <end position="317"/>
    </location>
</feature>
<dbReference type="eggNOG" id="COG1357">
    <property type="taxonomic scope" value="Bacteria"/>
</dbReference>
<dbReference type="KEGG" id="clt:CM240_1162"/>
<protein>
    <submittedName>
        <fullName evidence="2">Putative membrane protein</fullName>
    </submittedName>
</protein>
<proteinExistence type="predicted"/>
<dbReference type="Pfam" id="PF13576">
    <property type="entry name" value="Pentapeptide_3"/>
    <property type="match status" value="1"/>
</dbReference>
<name>W6RUJ4_9CLOT</name>
<dbReference type="RefSeq" id="WP_044039774.1">
    <property type="nucleotide sequence ID" value="NZ_HG917868.1"/>
</dbReference>
<dbReference type="Proteomes" id="UP000019426">
    <property type="component" value="Chromosome M2/40_rep1"/>
</dbReference>
<dbReference type="STRING" id="1216932.CM240_1162"/>
<reference evidence="2 3" key="1">
    <citation type="submission" date="2013-11" db="EMBL/GenBank/DDBJ databases">
        <title>Complete genome sequence of Clostridum sp. M2/40.</title>
        <authorList>
            <person name="Wibberg D."/>
            <person name="Puehler A."/>
            <person name="Schlueter A."/>
        </authorList>
    </citation>
    <scope>NUCLEOTIDE SEQUENCE [LARGE SCALE GENOMIC DNA]</scope>
    <source>
        <strain evidence="3">M2/40</strain>
    </source>
</reference>
<dbReference type="InterPro" id="IPR001646">
    <property type="entry name" value="5peptide_repeat"/>
</dbReference>
<accession>W6RUJ4</accession>
<evidence type="ECO:0000256" key="1">
    <source>
        <dbReference type="SAM" id="Phobius"/>
    </source>
</evidence>
<feature type="transmembrane region" description="Helical" evidence="1">
    <location>
        <begin position="369"/>
        <end position="390"/>
    </location>
</feature>
<keyword evidence="3" id="KW-1185">Reference proteome</keyword>